<comment type="caution">
    <text evidence="1">The sequence shown here is derived from an EMBL/GenBank/DDBJ whole genome shotgun (WGS) entry which is preliminary data.</text>
</comment>
<dbReference type="Proteomes" id="UP001314170">
    <property type="component" value="Unassembled WGS sequence"/>
</dbReference>
<accession>A0AAV1QP89</accession>
<sequence>MDLLRDLNGMLKAELNLVDHYGRFATHDKRPNQRDSNKNRTCLFAKALRLAIFFQERIDRSSGMV</sequence>
<organism evidence="1 2">
    <name type="scientific">Dovyalis caffra</name>
    <dbReference type="NCBI Taxonomy" id="77055"/>
    <lineage>
        <taxon>Eukaryota</taxon>
        <taxon>Viridiplantae</taxon>
        <taxon>Streptophyta</taxon>
        <taxon>Embryophyta</taxon>
        <taxon>Tracheophyta</taxon>
        <taxon>Spermatophyta</taxon>
        <taxon>Magnoliopsida</taxon>
        <taxon>eudicotyledons</taxon>
        <taxon>Gunneridae</taxon>
        <taxon>Pentapetalae</taxon>
        <taxon>rosids</taxon>
        <taxon>fabids</taxon>
        <taxon>Malpighiales</taxon>
        <taxon>Salicaceae</taxon>
        <taxon>Flacourtieae</taxon>
        <taxon>Dovyalis</taxon>
    </lineage>
</organism>
<reference evidence="1 2" key="1">
    <citation type="submission" date="2024-01" db="EMBL/GenBank/DDBJ databases">
        <authorList>
            <person name="Waweru B."/>
        </authorList>
    </citation>
    <scope>NUCLEOTIDE SEQUENCE [LARGE SCALE GENOMIC DNA]</scope>
</reference>
<gene>
    <name evidence="1" type="ORF">DCAF_LOCUS1039</name>
</gene>
<name>A0AAV1QP89_9ROSI</name>
<protein>
    <recommendedName>
        <fullName evidence="3">Maturase K</fullName>
    </recommendedName>
</protein>
<evidence type="ECO:0000313" key="2">
    <source>
        <dbReference type="Proteomes" id="UP001314170"/>
    </source>
</evidence>
<evidence type="ECO:0000313" key="1">
    <source>
        <dbReference type="EMBL" id="CAK7323413.1"/>
    </source>
</evidence>
<keyword evidence="2" id="KW-1185">Reference proteome</keyword>
<dbReference type="AlphaFoldDB" id="A0AAV1QP89"/>
<evidence type="ECO:0008006" key="3">
    <source>
        <dbReference type="Google" id="ProtNLM"/>
    </source>
</evidence>
<dbReference type="EMBL" id="CAWUPB010000109">
    <property type="protein sequence ID" value="CAK7323413.1"/>
    <property type="molecule type" value="Genomic_DNA"/>
</dbReference>
<proteinExistence type="predicted"/>